<gene>
    <name evidence="12" type="primary">Nfu_g_1_025648</name>
</gene>
<feature type="compositionally biased region" description="Basic and acidic residues" evidence="10">
    <location>
        <begin position="173"/>
        <end position="184"/>
    </location>
</feature>
<evidence type="ECO:0000256" key="5">
    <source>
        <dbReference type="ARBA" id="ARBA00022741"/>
    </source>
</evidence>
<dbReference type="SMART" id="SM00220">
    <property type="entry name" value="S_TKc"/>
    <property type="match status" value="1"/>
</dbReference>
<evidence type="ECO:0000256" key="7">
    <source>
        <dbReference type="ARBA" id="ARBA00022840"/>
    </source>
</evidence>
<keyword evidence="3" id="KW-0723">Serine/threonine-protein kinase</keyword>
<dbReference type="EMBL" id="HADY01018777">
    <property type="protein sequence ID" value="SBP57262.1"/>
    <property type="molecule type" value="Transcribed_RNA"/>
</dbReference>
<feature type="region of interest" description="Disordered" evidence="10">
    <location>
        <begin position="32"/>
        <end position="184"/>
    </location>
</feature>
<dbReference type="AlphaFoldDB" id="A0A1A8AQ47"/>
<dbReference type="FunFam" id="3.30.200.20:FF:000475">
    <property type="entry name" value="Serine/threonine-protein kinase"/>
    <property type="match status" value="1"/>
</dbReference>
<dbReference type="PANTHER" id="PTHR22984">
    <property type="entry name" value="SERINE/THREONINE-PROTEIN KINASE PIM"/>
    <property type="match status" value="1"/>
</dbReference>
<evidence type="ECO:0000256" key="10">
    <source>
        <dbReference type="SAM" id="MobiDB-lite"/>
    </source>
</evidence>
<evidence type="ECO:0000256" key="6">
    <source>
        <dbReference type="ARBA" id="ARBA00022777"/>
    </source>
</evidence>
<protein>
    <recommendedName>
        <fullName evidence="2">non-specific serine/threonine protein kinase</fullName>
        <ecNumber evidence="2">2.7.11.1</ecNumber>
    </recommendedName>
</protein>
<comment type="catalytic activity">
    <reaction evidence="8">
        <text>L-threonyl-[protein] + ATP = O-phospho-L-threonyl-[protein] + ADP + H(+)</text>
        <dbReference type="Rhea" id="RHEA:46608"/>
        <dbReference type="Rhea" id="RHEA-COMP:11060"/>
        <dbReference type="Rhea" id="RHEA-COMP:11605"/>
        <dbReference type="ChEBI" id="CHEBI:15378"/>
        <dbReference type="ChEBI" id="CHEBI:30013"/>
        <dbReference type="ChEBI" id="CHEBI:30616"/>
        <dbReference type="ChEBI" id="CHEBI:61977"/>
        <dbReference type="ChEBI" id="CHEBI:456216"/>
        <dbReference type="EC" id="2.7.11.1"/>
    </reaction>
</comment>
<evidence type="ECO:0000256" key="3">
    <source>
        <dbReference type="ARBA" id="ARBA00022527"/>
    </source>
</evidence>
<reference evidence="12" key="2">
    <citation type="submission" date="2016-06" db="EMBL/GenBank/DDBJ databases">
        <title>The genome of a short-lived fish provides insights into sex chromosome evolution and the genetic control of aging.</title>
        <authorList>
            <person name="Reichwald K."/>
            <person name="Felder M."/>
            <person name="Petzold A."/>
            <person name="Koch P."/>
            <person name="Groth M."/>
            <person name="Platzer M."/>
        </authorList>
    </citation>
    <scope>NUCLEOTIDE SEQUENCE</scope>
    <source>
        <tissue evidence="12">Brain</tissue>
    </source>
</reference>
<dbReference type="Pfam" id="PF00069">
    <property type="entry name" value="Pkinase"/>
    <property type="match status" value="1"/>
</dbReference>
<evidence type="ECO:0000259" key="11">
    <source>
        <dbReference type="PROSITE" id="PS50011"/>
    </source>
</evidence>
<dbReference type="GO" id="GO:0007346">
    <property type="term" value="P:regulation of mitotic cell cycle"/>
    <property type="evidence" value="ECO:0007669"/>
    <property type="project" value="TreeGrafter"/>
</dbReference>
<comment type="similarity">
    <text evidence="1">Belongs to the protein kinase superfamily. CAMK Ser/Thr protein kinase family. PIM subfamily.</text>
</comment>
<feature type="compositionally biased region" description="Basic and acidic residues" evidence="10">
    <location>
        <begin position="112"/>
        <end position="139"/>
    </location>
</feature>
<keyword evidence="5" id="KW-0547">Nucleotide-binding</keyword>
<evidence type="ECO:0000256" key="2">
    <source>
        <dbReference type="ARBA" id="ARBA00012513"/>
    </source>
</evidence>
<organism evidence="12">
    <name type="scientific">Nothobranchius furzeri</name>
    <name type="common">Turquoise killifish</name>
    <dbReference type="NCBI Taxonomy" id="105023"/>
    <lineage>
        <taxon>Eukaryota</taxon>
        <taxon>Metazoa</taxon>
        <taxon>Chordata</taxon>
        <taxon>Craniata</taxon>
        <taxon>Vertebrata</taxon>
        <taxon>Euteleostomi</taxon>
        <taxon>Actinopterygii</taxon>
        <taxon>Neopterygii</taxon>
        <taxon>Teleostei</taxon>
        <taxon>Neoteleostei</taxon>
        <taxon>Acanthomorphata</taxon>
        <taxon>Ovalentaria</taxon>
        <taxon>Atherinomorphae</taxon>
        <taxon>Cyprinodontiformes</taxon>
        <taxon>Nothobranchiidae</taxon>
        <taxon>Nothobranchius</taxon>
    </lineage>
</organism>
<dbReference type="EC" id="2.7.11.1" evidence="2"/>
<dbReference type="InterPro" id="IPR000719">
    <property type="entry name" value="Prot_kinase_dom"/>
</dbReference>
<evidence type="ECO:0000256" key="1">
    <source>
        <dbReference type="ARBA" id="ARBA00005505"/>
    </source>
</evidence>
<reference evidence="12" key="1">
    <citation type="submission" date="2016-05" db="EMBL/GenBank/DDBJ databases">
        <authorList>
            <person name="Lavstsen T."/>
            <person name="Jespersen J.S."/>
        </authorList>
    </citation>
    <scope>NUCLEOTIDE SEQUENCE</scope>
    <source>
        <tissue evidence="12">Brain</tissue>
    </source>
</reference>
<sequence>MGDSFAHKSYSPALVKDSETYISMEQPHLSENRGLVSATKRKAVSDPGPPTKRFKVSDEGRLAENNQNIIGIDKFTKKSMSFDGEGSENPDKECRYLVPENGSSSAKRKAVFHHEPPTKRSRVSDEGSVSRDNLDETIRVSKRSRSPDGEGSGSPAKRLRLSDSESPSLSAKDQFEAKYEQKDQLGKGGCGSVYGGYRRADNLPVAIKHIPKENVVWTDTDENGQQLTIEVAAMLKLQTESADSVGKSAPISLLDWYDFDQEQILVLERPVPAVDLSQFIENNKEPLQENQAKTIIKQLVDAVKHLEDTNIFHRDIKPKNILIETGSEIPRLRLIDFGLSCFTNTEYEDGWFYGTAKHAPPEYISECSYEAGPATVWQVGVVLYEMLHESLFDSRKLLDSKLRIRTDLSTDCKRFLKSCFCLSPGWRPTLKELQCHPWLL</sequence>
<proteinExistence type="inferred from homology"/>
<dbReference type="GO" id="GO:0043066">
    <property type="term" value="P:negative regulation of apoptotic process"/>
    <property type="evidence" value="ECO:0007669"/>
    <property type="project" value="TreeGrafter"/>
</dbReference>
<evidence type="ECO:0000256" key="8">
    <source>
        <dbReference type="ARBA" id="ARBA00047899"/>
    </source>
</evidence>
<dbReference type="Gene3D" id="3.30.200.20">
    <property type="entry name" value="Phosphorylase Kinase, domain 1"/>
    <property type="match status" value="1"/>
</dbReference>
<dbReference type="SUPFAM" id="SSF56112">
    <property type="entry name" value="Protein kinase-like (PK-like)"/>
    <property type="match status" value="1"/>
</dbReference>
<dbReference type="PROSITE" id="PS00108">
    <property type="entry name" value="PROTEIN_KINASE_ST"/>
    <property type="match status" value="1"/>
</dbReference>
<dbReference type="InterPro" id="IPR008271">
    <property type="entry name" value="Ser/Thr_kinase_AS"/>
</dbReference>
<dbReference type="Gene3D" id="1.10.510.10">
    <property type="entry name" value="Transferase(Phosphotransferase) domain 1"/>
    <property type="match status" value="1"/>
</dbReference>
<dbReference type="GO" id="GO:0005524">
    <property type="term" value="F:ATP binding"/>
    <property type="evidence" value="ECO:0007669"/>
    <property type="project" value="UniProtKB-KW"/>
</dbReference>
<dbReference type="InterPro" id="IPR051138">
    <property type="entry name" value="PIM_Ser/Thr_kinase"/>
</dbReference>
<name>A0A1A8AQ47_NOTFU</name>
<evidence type="ECO:0000313" key="12">
    <source>
        <dbReference type="EMBL" id="SBP57262.1"/>
    </source>
</evidence>
<keyword evidence="6" id="KW-0418">Kinase</keyword>
<dbReference type="GO" id="GO:0005737">
    <property type="term" value="C:cytoplasm"/>
    <property type="evidence" value="ECO:0007669"/>
    <property type="project" value="TreeGrafter"/>
</dbReference>
<dbReference type="GO" id="GO:0004674">
    <property type="term" value="F:protein serine/threonine kinase activity"/>
    <property type="evidence" value="ECO:0007669"/>
    <property type="project" value="UniProtKB-KW"/>
</dbReference>
<dbReference type="InterPro" id="IPR011009">
    <property type="entry name" value="Kinase-like_dom_sf"/>
</dbReference>
<evidence type="ECO:0000256" key="4">
    <source>
        <dbReference type="ARBA" id="ARBA00022679"/>
    </source>
</evidence>
<comment type="catalytic activity">
    <reaction evidence="9">
        <text>L-seryl-[protein] + ATP = O-phospho-L-seryl-[protein] + ADP + H(+)</text>
        <dbReference type="Rhea" id="RHEA:17989"/>
        <dbReference type="Rhea" id="RHEA-COMP:9863"/>
        <dbReference type="Rhea" id="RHEA-COMP:11604"/>
        <dbReference type="ChEBI" id="CHEBI:15378"/>
        <dbReference type="ChEBI" id="CHEBI:29999"/>
        <dbReference type="ChEBI" id="CHEBI:30616"/>
        <dbReference type="ChEBI" id="CHEBI:83421"/>
        <dbReference type="ChEBI" id="CHEBI:456216"/>
        <dbReference type="EC" id="2.7.11.1"/>
    </reaction>
</comment>
<keyword evidence="7" id="KW-0067">ATP-binding</keyword>
<dbReference type="PANTHER" id="PTHR22984:SF11">
    <property type="entry name" value="AURORA KINASE-RELATED"/>
    <property type="match status" value="1"/>
</dbReference>
<feature type="domain" description="Protein kinase" evidence="11">
    <location>
        <begin position="179"/>
        <end position="439"/>
    </location>
</feature>
<accession>A0A1A8AQ47</accession>
<keyword evidence="4" id="KW-0808">Transferase</keyword>
<dbReference type="PROSITE" id="PS50011">
    <property type="entry name" value="PROTEIN_KINASE_DOM"/>
    <property type="match status" value="1"/>
</dbReference>
<evidence type="ECO:0000256" key="9">
    <source>
        <dbReference type="ARBA" id="ARBA00048679"/>
    </source>
</evidence>